<dbReference type="InterPro" id="IPR005184">
    <property type="entry name" value="DUF306_Meta_HslJ"/>
</dbReference>
<dbReference type="PANTHER" id="PTHR35535:SF2">
    <property type="entry name" value="DUF306 DOMAIN-CONTAINING PROTEIN"/>
    <property type="match status" value="1"/>
</dbReference>
<dbReference type="OrthoDB" id="4990393at2"/>
<reference evidence="3 4" key="1">
    <citation type="submission" date="2019-03" db="EMBL/GenBank/DDBJ databases">
        <title>Genomics of glacier-inhabiting Cryobacterium strains.</title>
        <authorList>
            <person name="Liu Q."/>
            <person name="Xin Y.-H."/>
        </authorList>
    </citation>
    <scope>NUCLEOTIDE SEQUENCE [LARGE SCALE GENOMIC DNA]</scope>
    <source>
        <strain evidence="3 4">RHLS22-1</strain>
    </source>
</reference>
<feature type="domain" description="DUF306" evidence="2">
    <location>
        <begin position="46"/>
        <end position="126"/>
    </location>
</feature>
<keyword evidence="1" id="KW-0732">Signal</keyword>
<dbReference type="InterPro" id="IPR053147">
    <property type="entry name" value="Hsp_HslJ-like"/>
</dbReference>
<gene>
    <name evidence="3" type="ORF">E3O42_09935</name>
</gene>
<proteinExistence type="predicted"/>
<keyword evidence="4" id="KW-1185">Reference proteome</keyword>
<evidence type="ECO:0000256" key="1">
    <source>
        <dbReference type="SAM" id="SignalP"/>
    </source>
</evidence>
<dbReference type="RefSeq" id="WP_134453781.1">
    <property type="nucleotide sequence ID" value="NZ_SOFL01000033.1"/>
</dbReference>
<dbReference type="Pfam" id="PF03724">
    <property type="entry name" value="META"/>
    <property type="match status" value="2"/>
</dbReference>
<protein>
    <submittedName>
        <fullName evidence="3">META domain-containing protein</fullName>
    </submittedName>
</protein>
<dbReference type="Proteomes" id="UP000297907">
    <property type="component" value="Unassembled WGS sequence"/>
</dbReference>
<name>A0A4R8W6G9_9MICO</name>
<dbReference type="AlphaFoldDB" id="A0A4R8W6G9"/>
<evidence type="ECO:0000313" key="3">
    <source>
        <dbReference type="EMBL" id="TFC01679.1"/>
    </source>
</evidence>
<feature type="chain" id="PRO_5039321319" evidence="1">
    <location>
        <begin position="21"/>
        <end position="241"/>
    </location>
</feature>
<evidence type="ECO:0000259" key="2">
    <source>
        <dbReference type="Pfam" id="PF03724"/>
    </source>
</evidence>
<feature type="signal peptide" evidence="1">
    <location>
        <begin position="1"/>
        <end position="20"/>
    </location>
</feature>
<feature type="domain" description="DUF306" evidence="2">
    <location>
        <begin position="160"/>
        <end position="235"/>
    </location>
</feature>
<evidence type="ECO:0000313" key="4">
    <source>
        <dbReference type="Proteomes" id="UP000297907"/>
    </source>
</evidence>
<dbReference type="Gene3D" id="2.40.128.270">
    <property type="match status" value="2"/>
</dbReference>
<dbReference type="InterPro" id="IPR038670">
    <property type="entry name" value="HslJ-like_sf"/>
</dbReference>
<dbReference type="PANTHER" id="PTHR35535">
    <property type="entry name" value="HEAT SHOCK PROTEIN HSLJ"/>
    <property type="match status" value="1"/>
</dbReference>
<sequence>MAPPPSARILAAAAILLVLAGCTIQTPNSASPSGTVQPGALVGTWVLDRTFDSPEQPFISFVQDNTWSASDGCNRVQGTWEVGADGALTTTSGPQTMMACDGAQLPLAVSRGTRVEVDGDTLVIHSSFDSTETTLVRSTNSTVGPEGLPIGYWVESNTPTAPFLSIQADGSYSGNDGCNVLIGSWEQADDEAVLLTGGVTTLMACEGVDQWLNQATQGRVRAGVMTLQSADGTVLGQLTAR</sequence>
<comment type="caution">
    <text evidence="3">The sequence shown here is derived from an EMBL/GenBank/DDBJ whole genome shotgun (WGS) entry which is preliminary data.</text>
</comment>
<dbReference type="EMBL" id="SOFL01000033">
    <property type="protein sequence ID" value="TFC01679.1"/>
    <property type="molecule type" value="Genomic_DNA"/>
</dbReference>
<accession>A0A4R8W6G9</accession>
<organism evidence="3 4">
    <name type="scientific">Cryobacterium adonitolivorans</name>
    <dbReference type="NCBI Taxonomy" id="1259189"/>
    <lineage>
        <taxon>Bacteria</taxon>
        <taxon>Bacillati</taxon>
        <taxon>Actinomycetota</taxon>
        <taxon>Actinomycetes</taxon>
        <taxon>Micrococcales</taxon>
        <taxon>Microbacteriaceae</taxon>
        <taxon>Cryobacterium</taxon>
    </lineage>
</organism>